<sequence>MSYEPYNFTFDDKSPLLYYLPFRGGALEDSAGWSTSAGPVGARENSYTTYLPNATMTLQWTGTAVWIYGEANASSYTVSSDWNVESIEGVGTDTGGGVLFHTDSLWHGLHTVMLTVSDGGSPVTIFGATITVGLGELGSPLKSTNVSAIQEDSSDHVNPFFQADGGWNANNTAQLLQGNQGASVLFNITSSVGFAIMGTSSPSGGGYSVLVEPPIENPHGSMPYAYDSMAPWEVPNETMYMATGLDRAKTYTVNLSSTNTTLLERVVVFDAFPQSLAPPSSTPSMSPHRQSSLGLGMVAGMIIGIAATILLVIATLSLVLRRSKRRTRIASLSLDSEAGLEYNTHDVSNTEDLNKTD</sequence>
<name>S8E8D0_FOMSC</name>
<dbReference type="OrthoDB" id="2576334at2759"/>
<proteinExistence type="predicted"/>
<gene>
    <name evidence="2" type="ORF">FOMPIDRAFT_1048958</name>
</gene>
<dbReference type="Gene3D" id="2.60.120.260">
    <property type="entry name" value="Galactose-binding domain-like"/>
    <property type="match status" value="1"/>
</dbReference>
<dbReference type="STRING" id="743788.S8E8D0"/>
<dbReference type="InParanoid" id="S8E8D0"/>
<feature type="transmembrane region" description="Helical" evidence="1">
    <location>
        <begin position="293"/>
        <end position="320"/>
    </location>
</feature>
<dbReference type="Proteomes" id="UP000015241">
    <property type="component" value="Unassembled WGS sequence"/>
</dbReference>
<keyword evidence="1" id="KW-0472">Membrane</keyword>
<protein>
    <submittedName>
        <fullName evidence="2">Uncharacterized protein</fullName>
    </submittedName>
</protein>
<organism evidence="2 3">
    <name type="scientific">Fomitopsis schrenkii</name>
    <name type="common">Brown rot fungus</name>
    <dbReference type="NCBI Taxonomy" id="2126942"/>
    <lineage>
        <taxon>Eukaryota</taxon>
        <taxon>Fungi</taxon>
        <taxon>Dikarya</taxon>
        <taxon>Basidiomycota</taxon>
        <taxon>Agaricomycotina</taxon>
        <taxon>Agaricomycetes</taxon>
        <taxon>Polyporales</taxon>
        <taxon>Fomitopsis</taxon>
    </lineage>
</organism>
<dbReference type="HOGENOM" id="CLU_066473_0_0_1"/>
<accession>S8E8D0</accession>
<keyword evidence="1" id="KW-0812">Transmembrane</keyword>
<dbReference type="AlphaFoldDB" id="S8E8D0"/>
<keyword evidence="3" id="KW-1185">Reference proteome</keyword>
<dbReference type="EMBL" id="KE504143">
    <property type="protein sequence ID" value="EPT01237.1"/>
    <property type="molecule type" value="Genomic_DNA"/>
</dbReference>
<keyword evidence="1" id="KW-1133">Transmembrane helix</keyword>
<reference evidence="2 3" key="1">
    <citation type="journal article" date="2012" name="Science">
        <title>The Paleozoic origin of enzymatic lignin decomposition reconstructed from 31 fungal genomes.</title>
        <authorList>
            <person name="Floudas D."/>
            <person name="Binder M."/>
            <person name="Riley R."/>
            <person name="Barry K."/>
            <person name="Blanchette R.A."/>
            <person name="Henrissat B."/>
            <person name="Martinez A.T."/>
            <person name="Otillar R."/>
            <person name="Spatafora J.W."/>
            <person name="Yadav J.S."/>
            <person name="Aerts A."/>
            <person name="Benoit I."/>
            <person name="Boyd A."/>
            <person name="Carlson A."/>
            <person name="Copeland A."/>
            <person name="Coutinho P.M."/>
            <person name="de Vries R.P."/>
            <person name="Ferreira P."/>
            <person name="Findley K."/>
            <person name="Foster B."/>
            <person name="Gaskell J."/>
            <person name="Glotzer D."/>
            <person name="Gorecki P."/>
            <person name="Heitman J."/>
            <person name="Hesse C."/>
            <person name="Hori C."/>
            <person name="Igarashi K."/>
            <person name="Jurgens J.A."/>
            <person name="Kallen N."/>
            <person name="Kersten P."/>
            <person name="Kohler A."/>
            <person name="Kuees U."/>
            <person name="Kumar T.K.A."/>
            <person name="Kuo A."/>
            <person name="LaButti K."/>
            <person name="Larrondo L.F."/>
            <person name="Lindquist E."/>
            <person name="Ling A."/>
            <person name="Lombard V."/>
            <person name="Lucas S."/>
            <person name="Lundell T."/>
            <person name="Martin R."/>
            <person name="McLaughlin D.J."/>
            <person name="Morgenstern I."/>
            <person name="Morin E."/>
            <person name="Murat C."/>
            <person name="Nagy L.G."/>
            <person name="Nolan M."/>
            <person name="Ohm R.A."/>
            <person name="Patyshakuliyeva A."/>
            <person name="Rokas A."/>
            <person name="Ruiz-Duenas F.J."/>
            <person name="Sabat G."/>
            <person name="Salamov A."/>
            <person name="Samejima M."/>
            <person name="Schmutz J."/>
            <person name="Slot J.C."/>
            <person name="St John F."/>
            <person name="Stenlid J."/>
            <person name="Sun H."/>
            <person name="Sun S."/>
            <person name="Syed K."/>
            <person name="Tsang A."/>
            <person name="Wiebenga A."/>
            <person name="Young D."/>
            <person name="Pisabarro A."/>
            <person name="Eastwood D.C."/>
            <person name="Martin F."/>
            <person name="Cullen D."/>
            <person name="Grigoriev I.V."/>
            <person name="Hibbett D.S."/>
        </authorList>
    </citation>
    <scope>NUCLEOTIDE SEQUENCE</scope>
    <source>
        <strain evidence="3">FP-58527</strain>
    </source>
</reference>
<evidence type="ECO:0000313" key="3">
    <source>
        <dbReference type="Proteomes" id="UP000015241"/>
    </source>
</evidence>
<evidence type="ECO:0000256" key="1">
    <source>
        <dbReference type="SAM" id="Phobius"/>
    </source>
</evidence>
<evidence type="ECO:0000313" key="2">
    <source>
        <dbReference type="EMBL" id="EPT01237.1"/>
    </source>
</evidence>